<dbReference type="PIRSF" id="PIRSF008757">
    <property type="entry name" value="UCP008757"/>
    <property type="match status" value="1"/>
</dbReference>
<gene>
    <name evidence="2" type="ORF">PQQ73_36170</name>
</gene>
<evidence type="ECO:0000256" key="1">
    <source>
        <dbReference type="HAMAP-Rule" id="MF_00761"/>
    </source>
</evidence>
<organism evidence="2 3">
    <name type="scientific">Paraburkholderia strydomiana</name>
    <dbReference type="NCBI Taxonomy" id="1245417"/>
    <lineage>
        <taxon>Bacteria</taxon>
        <taxon>Pseudomonadati</taxon>
        <taxon>Pseudomonadota</taxon>
        <taxon>Betaproteobacteria</taxon>
        <taxon>Burkholderiales</taxon>
        <taxon>Burkholderiaceae</taxon>
        <taxon>Paraburkholderia</taxon>
    </lineage>
</organism>
<dbReference type="NCBIfam" id="NF002696">
    <property type="entry name" value="PRK02487.1-5"/>
    <property type="match status" value="1"/>
</dbReference>
<dbReference type="RefSeq" id="WP_408157876.1">
    <property type="nucleotide sequence ID" value="NZ_JAQQCL010000052.1"/>
</dbReference>
<dbReference type="SUPFAM" id="SSF143744">
    <property type="entry name" value="GlcG-like"/>
    <property type="match status" value="1"/>
</dbReference>
<dbReference type="Gene3D" id="3.30.450.150">
    <property type="entry name" value="Haem-degrading domain"/>
    <property type="match status" value="1"/>
</dbReference>
<dbReference type="InterPro" id="IPR010371">
    <property type="entry name" value="YBR137W-like"/>
</dbReference>
<sequence>MTIAEDLQLISQQEKLLVAPRFDADFGWQIGAHLHGIARSRGLPIAIDVRTFGQPIFYSALGGTTPDNGDWVRRKSNTVAHFRCSSYAVGLRLAESGATLSDKFGLSNADYATHGGGFPLAVQGAGIIGSIAVSGLPQRDDHGLIVEVLCMLLDHDPTTLRLAHQEGEQES</sequence>
<dbReference type="Proteomes" id="UP001629392">
    <property type="component" value="Unassembled WGS sequence"/>
</dbReference>
<dbReference type="InterPro" id="IPR038084">
    <property type="entry name" value="PduO/GlcC-like_sf"/>
</dbReference>
<evidence type="ECO:0000313" key="3">
    <source>
        <dbReference type="Proteomes" id="UP001629392"/>
    </source>
</evidence>
<dbReference type="InterPro" id="IPR005624">
    <property type="entry name" value="PduO/GlcC-like"/>
</dbReference>
<proteinExistence type="inferred from homology"/>
<accession>A0ABW9ERY3</accession>
<name>A0ABW9ERY3_9BURK</name>
<reference evidence="2 3" key="1">
    <citation type="journal article" date="2024" name="Chem. Sci.">
        <title>Discovery of megapolipeptins by genome mining of a Burkholderiales bacteria collection.</title>
        <authorList>
            <person name="Paulo B.S."/>
            <person name="Recchia M.J.J."/>
            <person name="Lee S."/>
            <person name="Fergusson C.H."/>
            <person name="Romanowski S.B."/>
            <person name="Hernandez A."/>
            <person name="Krull N."/>
            <person name="Liu D.Y."/>
            <person name="Cavanagh H."/>
            <person name="Bos A."/>
            <person name="Gray C.A."/>
            <person name="Murphy B.T."/>
            <person name="Linington R.G."/>
            <person name="Eustaquio A.S."/>
        </authorList>
    </citation>
    <scope>NUCLEOTIDE SEQUENCE [LARGE SCALE GENOMIC DNA]</scope>
    <source>
        <strain evidence="2 3">RL17-350-BIC-E</strain>
    </source>
</reference>
<dbReference type="HAMAP" id="MF_00761">
    <property type="entry name" value="UPF0303"/>
    <property type="match status" value="1"/>
</dbReference>
<comment type="similarity">
    <text evidence="1">Belongs to the UPF0303 family.</text>
</comment>
<protein>
    <recommendedName>
        <fullName evidence="1">UPF0303 protein PQQ73_36170</fullName>
    </recommendedName>
</protein>
<dbReference type="Pfam" id="PF03928">
    <property type="entry name" value="HbpS-like"/>
    <property type="match status" value="1"/>
</dbReference>
<comment type="caution">
    <text evidence="2">The sequence shown here is derived from an EMBL/GenBank/DDBJ whole genome shotgun (WGS) entry which is preliminary data.</text>
</comment>
<keyword evidence="3" id="KW-1185">Reference proteome</keyword>
<dbReference type="PANTHER" id="PTHR28255:SF1">
    <property type="entry name" value="UPF0303 PROTEIN YBR137W"/>
    <property type="match status" value="1"/>
</dbReference>
<dbReference type="EMBL" id="JAQQCL010000052">
    <property type="protein sequence ID" value="MFM0721728.1"/>
    <property type="molecule type" value="Genomic_DNA"/>
</dbReference>
<evidence type="ECO:0000313" key="2">
    <source>
        <dbReference type="EMBL" id="MFM0721728.1"/>
    </source>
</evidence>
<dbReference type="PANTHER" id="PTHR28255">
    <property type="match status" value="1"/>
</dbReference>